<protein>
    <recommendedName>
        <fullName evidence="1">HDOD domain-containing protein</fullName>
    </recommendedName>
</protein>
<dbReference type="STRING" id="1000565.METUNv1_03545"/>
<accession>F5RGV4</accession>
<dbReference type="Pfam" id="PF08668">
    <property type="entry name" value="HDOD"/>
    <property type="match status" value="1"/>
</dbReference>
<dbReference type="InterPro" id="IPR052340">
    <property type="entry name" value="RNase_Y/CdgJ"/>
</dbReference>
<reference evidence="2 3" key="1">
    <citation type="journal article" date="2011" name="J. Bacteriol.">
        <title>Genome sequence of Methyloversatilis universalis FAM5T, a methylotrophic representative of the order Rhodocyclales.</title>
        <authorList>
            <person name="Kittichotirat W."/>
            <person name="Good N.M."/>
            <person name="Hall R."/>
            <person name="Bringel F."/>
            <person name="Lajus A."/>
            <person name="Medigue C."/>
            <person name="Smalley N.E."/>
            <person name="Beck D."/>
            <person name="Bumgarner R."/>
            <person name="Vuilleumier S."/>
            <person name="Kalyuzhnaya M.G."/>
        </authorList>
    </citation>
    <scope>NUCLEOTIDE SEQUENCE [LARGE SCALE GENOMIC DNA]</scope>
    <source>
        <strain evidence="3">ATCC BAA-1314 / JCM 13912 / FAM5</strain>
    </source>
</reference>
<dbReference type="Proteomes" id="UP000005019">
    <property type="component" value="Unassembled WGS sequence"/>
</dbReference>
<dbReference type="Gene3D" id="1.10.3210.10">
    <property type="entry name" value="Hypothetical protein af1432"/>
    <property type="match status" value="1"/>
</dbReference>
<dbReference type="PANTHER" id="PTHR33525:SF4">
    <property type="entry name" value="CYCLIC DI-GMP PHOSPHODIESTERASE CDGJ"/>
    <property type="match status" value="1"/>
</dbReference>
<dbReference type="OrthoDB" id="9804751at2"/>
<gene>
    <name evidence="2" type="ORF">METUNv1_03545</name>
</gene>
<sequence length="380" mass="40469">MSQNVFLTREPVVNKQRAITATRMRVHAPDCATAVHALEALGEDWPLARPVFVGLAGCTPDATLADWIAPEGAMLEVNAPSLADPVTAAAVGQLAQAGLPLVLSDYKAGIGLPAGLNFRFVMADARVQPSAIQVAGIPLATGIEDVAGFDAAVKAGYGGATGWFFKAGLQAAAGKKLAPGHAQIVRVLNLVRHNADVQKIETALKQDVALSFKLLRYINSAGFGLMCEVQSFRHAVVILGYEKLNKWLSLLLVTAAKDPSAPALMQAAIARGRLMEVLGAEFFPREEHDNLFITGAFSLLDRLLGAPMEAVLEEMTLPERISDALLGRDGAYTPFLKLARACEEPTAHALAELTQSLSLRPDAVNRAQLSALKFADSLEF</sequence>
<comment type="caution">
    <text evidence="2">The sequence shown here is derived from an EMBL/GenBank/DDBJ whole genome shotgun (WGS) entry which is preliminary data.</text>
</comment>
<evidence type="ECO:0000259" key="1">
    <source>
        <dbReference type="PROSITE" id="PS51833"/>
    </source>
</evidence>
<dbReference type="PANTHER" id="PTHR33525">
    <property type="match status" value="1"/>
</dbReference>
<feature type="domain" description="HDOD" evidence="1">
    <location>
        <begin position="177"/>
        <end position="363"/>
    </location>
</feature>
<evidence type="ECO:0000313" key="2">
    <source>
        <dbReference type="EMBL" id="EGK70158.1"/>
    </source>
</evidence>
<dbReference type="SUPFAM" id="SSF109604">
    <property type="entry name" value="HD-domain/PDEase-like"/>
    <property type="match status" value="1"/>
</dbReference>
<keyword evidence="3" id="KW-1185">Reference proteome</keyword>
<evidence type="ECO:0000313" key="3">
    <source>
        <dbReference type="Proteomes" id="UP000005019"/>
    </source>
</evidence>
<dbReference type="AlphaFoldDB" id="F5RGV4"/>
<dbReference type="eggNOG" id="COG3434">
    <property type="taxonomic scope" value="Bacteria"/>
</dbReference>
<proteinExistence type="predicted"/>
<dbReference type="RefSeq" id="WP_008064026.1">
    <property type="nucleotide sequence ID" value="NZ_AFHG01000058.1"/>
</dbReference>
<dbReference type="InterPro" id="IPR013976">
    <property type="entry name" value="HDOD"/>
</dbReference>
<name>F5RGV4_METUF</name>
<dbReference type="PROSITE" id="PS51833">
    <property type="entry name" value="HDOD"/>
    <property type="match status" value="1"/>
</dbReference>
<dbReference type="EMBL" id="AFHG01000058">
    <property type="protein sequence ID" value="EGK70158.1"/>
    <property type="molecule type" value="Genomic_DNA"/>
</dbReference>
<organism evidence="2 3">
    <name type="scientific">Methyloversatilis universalis (strain ATCC BAA-1314 / DSM 25237 / JCM 13912 / CCUG 52030 / FAM5)</name>
    <dbReference type="NCBI Taxonomy" id="1000565"/>
    <lineage>
        <taxon>Bacteria</taxon>
        <taxon>Pseudomonadati</taxon>
        <taxon>Pseudomonadota</taxon>
        <taxon>Betaproteobacteria</taxon>
        <taxon>Nitrosomonadales</taxon>
        <taxon>Sterolibacteriaceae</taxon>
        <taxon>Methyloversatilis</taxon>
    </lineage>
</organism>